<feature type="domain" description="GST C-terminal" evidence="3">
    <location>
        <begin position="89"/>
        <end position="216"/>
    </location>
</feature>
<evidence type="ECO:0000259" key="2">
    <source>
        <dbReference type="PROSITE" id="PS50404"/>
    </source>
</evidence>
<dbReference type="CDD" id="cd03042">
    <property type="entry name" value="GST_N_Zeta"/>
    <property type="match status" value="1"/>
</dbReference>
<dbReference type="InterPro" id="IPR010987">
    <property type="entry name" value="Glutathione-S-Trfase_C-like"/>
</dbReference>
<reference evidence="4 5" key="1">
    <citation type="submission" date="2017-04" db="EMBL/GenBank/DDBJ databases">
        <authorList>
            <person name="Afonso C.L."/>
            <person name="Miller P.J."/>
            <person name="Scott M.A."/>
            <person name="Spackman E."/>
            <person name="Goraichik I."/>
            <person name="Dimitrov K.M."/>
            <person name="Suarez D.L."/>
            <person name="Swayne D.E."/>
        </authorList>
    </citation>
    <scope>NUCLEOTIDE SEQUENCE [LARGE SCALE GENOMIC DNA]</scope>
    <source>
        <strain evidence="4 5">A2P</strain>
    </source>
</reference>
<dbReference type="SUPFAM" id="SSF52833">
    <property type="entry name" value="Thioredoxin-like"/>
    <property type="match status" value="1"/>
</dbReference>
<evidence type="ECO:0000259" key="3">
    <source>
        <dbReference type="PROSITE" id="PS50405"/>
    </source>
</evidence>
<proteinExistence type="inferred from homology"/>
<dbReference type="SUPFAM" id="SSF47616">
    <property type="entry name" value="GST C-terminal domain-like"/>
    <property type="match status" value="1"/>
</dbReference>
<dbReference type="Gene3D" id="1.20.1050.10">
    <property type="match status" value="1"/>
</dbReference>
<dbReference type="EMBL" id="FXAK01000007">
    <property type="protein sequence ID" value="SMF82952.1"/>
    <property type="molecule type" value="Genomic_DNA"/>
</dbReference>
<evidence type="ECO:0000313" key="5">
    <source>
        <dbReference type="Proteomes" id="UP000192936"/>
    </source>
</evidence>
<evidence type="ECO:0000313" key="4">
    <source>
        <dbReference type="EMBL" id="SMF82952.1"/>
    </source>
</evidence>
<protein>
    <submittedName>
        <fullName evidence="4">Maleylacetoacetate isomerase</fullName>
    </submittedName>
</protein>
<dbReference type="OrthoDB" id="509852at2"/>
<dbReference type="InterPro" id="IPR005955">
    <property type="entry name" value="GST_Zeta"/>
</dbReference>
<dbReference type="GO" id="GO:0016034">
    <property type="term" value="F:maleylacetoacetate isomerase activity"/>
    <property type="evidence" value="ECO:0007669"/>
    <property type="project" value="TreeGrafter"/>
</dbReference>
<accession>A0A1X7HAT1</accession>
<dbReference type="GO" id="GO:0004364">
    <property type="term" value="F:glutathione transferase activity"/>
    <property type="evidence" value="ECO:0007669"/>
    <property type="project" value="TreeGrafter"/>
</dbReference>
<sequence length="216" mass="23621">MKLHTYFRSSAAYRVRIALNLKGLAPEQAFVHLRRGEQAKPPYSDLNPEHLVPALEVDGPDGHHVLTQSLAIIEYLDETHPTPALLPADPLDRARVRALALAVACDVHPLNNLRVLNHLKTMGHSQEEVDGWYRHWIAVGLTALEAQLAGDPRTGRFCHGDEPGLADILLVPQLANARRLDCPLDGYPTLLRIDGACQSLPAFAAAAPARQPDAEA</sequence>
<dbReference type="Pfam" id="PF13410">
    <property type="entry name" value="GST_C_2"/>
    <property type="match status" value="1"/>
</dbReference>
<dbReference type="PANTHER" id="PTHR42673:SF21">
    <property type="entry name" value="GLUTATHIONE S-TRANSFERASE YFCF"/>
    <property type="match status" value="1"/>
</dbReference>
<dbReference type="CDD" id="cd03191">
    <property type="entry name" value="GST_C_Zeta"/>
    <property type="match status" value="1"/>
</dbReference>
<evidence type="ECO:0000256" key="1">
    <source>
        <dbReference type="ARBA" id="ARBA00010007"/>
    </source>
</evidence>
<dbReference type="NCBIfam" id="TIGR01262">
    <property type="entry name" value="maiA"/>
    <property type="match status" value="1"/>
</dbReference>
<dbReference type="PROSITE" id="PS50405">
    <property type="entry name" value="GST_CTER"/>
    <property type="match status" value="1"/>
</dbReference>
<feature type="domain" description="GST N-terminal" evidence="2">
    <location>
        <begin position="1"/>
        <end position="84"/>
    </location>
</feature>
<comment type="similarity">
    <text evidence="1">Belongs to the GST superfamily. Zeta family.</text>
</comment>
<name>A0A1X7HAT1_9PROT</name>
<dbReference type="RefSeq" id="WP_085090199.1">
    <property type="nucleotide sequence ID" value="NZ_FXAK01000007.1"/>
</dbReference>
<dbReference type="PANTHER" id="PTHR42673">
    <property type="entry name" value="MALEYLACETOACETATE ISOMERASE"/>
    <property type="match status" value="1"/>
</dbReference>
<dbReference type="FunFam" id="1.20.1050.10:FF:000017">
    <property type="entry name" value="Maleylacetoacetate isomerase"/>
    <property type="match status" value="1"/>
</dbReference>
<dbReference type="GO" id="GO:0006749">
    <property type="term" value="P:glutathione metabolic process"/>
    <property type="evidence" value="ECO:0007669"/>
    <property type="project" value="TreeGrafter"/>
</dbReference>
<dbReference type="Gene3D" id="3.40.30.10">
    <property type="entry name" value="Glutaredoxin"/>
    <property type="match status" value="1"/>
</dbReference>
<dbReference type="InterPro" id="IPR036282">
    <property type="entry name" value="Glutathione-S-Trfase_C_sf"/>
</dbReference>
<dbReference type="InterPro" id="IPR040079">
    <property type="entry name" value="Glutathione_S-Trfase"/>
</dbReference>
<keyword evidence="4" id="KW-0413">Isomerase</keyword>
<dbReference type="SFLD" id="SFLDG00358">
    <property type="entry name" value="Main_(cytGST)"/>
    <property type="match status" value="1"/>
</dbReference>
<dbReference type="SFLD" id="SFLDS00019">
    <property type="entry name" value="Glutathione_Transferase_(cytos"/>
    <property type="match status" value="1"/>
</dbReference>
<gene>
    <name evidence="4" type="ORF">SAMN02982917_5445</name>
</gene>
<dbReference type="Pfam" id="PF13409">
    <property type="entry name" value="GST_N_2"/>
    <property type="match status" value="1"/>
</dbReference>
<dbReference type="PROSITE" id="PS50404">
    <property type="entry name" value="GST_NTER"/>
    <property type="match status" value="1"/>
</dbReference>
<dbReference type="InterPro" id="IPR036249">
    <property type="entry name" value="Thioredoxin-like_sf"/>
</dbReference>
<dbReference type="InterPro" id="IPR034333">
    <property type="entry name" value="GST_Zeta_N"/>
</dbReference>
<dbReference type="GO" id="GO:0005737">
    <property type="term" value="C:cytoplasm"/>
    <property type="evidence" value="ECO:0007669"/>
    <property type="project" value="InterPro"/>
</dbReference>
<organism evidence="4 5">
    <name type="scientific">Azospirillum oryzae</name>
    <dbReference type="NCBI Taxonomy" id="286727"/>
    <lineage>
        <taxon>Bacteria</taxon>
        <taxon>Pseudomonadati</taxon>
        <taxon>Pseudomonadota</taxon>
        <taxon>Alphaproteobacteria</taxon>
        <taxon>Rhodospirillales</taxon>
        <taxon>Azospirillaceae</taxon>
        <taxon>Azospirillum</taxon>
    </lineage>
</organism>
<dbReference type="STRING" id="286727.SAMN02982917_5445"/>
<dbReference type="InterPro" id="IPR004045">
    <property type="entry name" value="Glutathione_S-Trfase_N"/>
</dbReference>
<dbReference type="Proteomes" id="UP000192936">
    <property type="component" value="Unassembled WGS sequence"/>
</dbReference>
<dbReference type="InterPro" id="IPR034330">
    <property type="entry name" value="GST_Zeta_C"/>
</dbReference>
<dbReference type="AlphaFoldDB" id="A0A1X7HAT1"/>
<dbReference type="GO" id="GO:0006559">
    <property type="term" value="P:L-phenylalanine catabolic process"/>
    <property type="evidence" value="ECO:0007669"/>
    <property type="project" value="TreeGrafter"/>
</dbReference>